<dbReference type="SUPFAM" id="SSF53955">
    <property type="entry name" value="Lysozyme-like"/>
    <property type="match status" value="1"/>
</dbReference>
<dbReference type="EMBL" id="WHJE01000020">
    <property type="protein sequence ID" value="KAE8764906.1"/>
    <property type="molecule type" value="Genomic_DNA"/>
</dbReference>
<evidence type="ECO:0000313" key="6">
    <source>
        <dbReference type="Proteomes" id="UP000451860"/>
    </source>
</evidence>
<feature type="non-terminal residue" evidence="5">
    <location>
        <position position="1"/>
    </location>
</feature>
<keyword evidence="6" id="KW-1185">Reference proteome</keyword>
<dbReference type="Pfam" id="PF06737">
    <property type="entry name" value="Transglycosylas"/>
    <property type="match status" value="1"/>
</dbReference>
<dbReference type="InterPro" id="IPR023346">
    <property type="entry name" value="Lysozyme-like_dom_sf"/>
</dbReference>
<organism evidence="5 6">
    <name type="scientific">Georgenia thermotolerans</name>
    <dbReference type="NCBI Taxonomy" id="527326"/>
    <lineage>
        <taxon>Bacteria</taxon>
        <taxon>Bacillati</taxon>
        <taxon>Actinomycetota</taxon>
        <taxon>Actinomycetes</taxon>
        <taxon>Micrococcales</taxon>
        <taxon>Bogoriellaceae</taxon>
        <taxon>Georgenia</taxon>
    </lineage>
</organism>
<feature type="region of interest" description="Disordered" evidence="3">
    <location>
        <begin position="55"/>
        <end position="75"/>
    </location>
</feature>
<evidence type="ECO:0000313" key="5">
    <source>
        <dbReference type="EMBL" id="KAE8764906.1"/>
    </source>
</evidence>
<comment type="caution">
    <text evidence="5">The sequence shown here is derived from an EMBL/GenBank/DDBJ whole genome shotgun (WGS) entry which is preliminary data.</text>
</comment>
<dbReference type="RefSeq" id="WP_152359767.1">
    <property type="nucleotide sequence ID" value="NZ_WHJE01000020.1"/>
</dbReference>
<keyword evidence="2" id="KW-0378">Hydrolase</keyword>
<gene>
    <name evidence="5" type="ORF">GB883_06785</name>
</gene>
<evidence type="ECO:0000256" key="1">
    <source>
        <dbReference type="ARBA" id="ARBA00010830"/>
    </source>
</evidence>
<evidence type="ECO:0000256" key="3">
    <source>
        <dbReference type="SAM" id="MobiDB-lite"/>
    </source>
</evidence>
<feature type="domain" description="Resuscitation-promoting factor core lysozyme-like" evidence="4">
    <location>
        <begin position="16"/>
        <end position="85"/>
    </location>
</feature>
<proteinExistence type="inferred from homology"/>
<feature type="compositionally biased region" description="Polar residues" evidence="3">
    <location>
        <begin position="57"/>
        <end position="71"/>
    </location>
</feature>
<reference evidence="5 6" key="1">
    <citation type="submission" date="2019-10" db="EMBL/GenBank/DDBJ databases">
        <title>Georgenia wutianyii sp. nov. and Georgenia yuyongxinii sp. nov. isolated from plateau pika (Ochotona curzoniae) in the Qinghai-Tibet plateau of China.</title>
        <authorList>
            <person name="Tian Z."/>
        </authorList>
    </citation>
    <scope>NUCLEOTIDE SEQUENCE [LARGE SCALE GENOMIC DNA]</scope>
    <source>
        <strain evidence="5 6">DSM 21501</strain>
    </source>
</reference>
<name>A0A7J5UR54_9MICO</name>
<dbReference type="GO" id="GO:0016787">
    <property type="term" value="F:hydrolase activity"/>
    <property type="evidence" value="ECO:0007669"/>
    <property type="project" value="UniProtKB-KW"/>
</dbReference>
<dbReference type="InterPro" id="IPR010618">
    <property type="entry name" value="RPF"/>
</dbReference>
<protein>
    <submittedName>
        <fullName evidence="5">Transglycosylase SLT domain-containing protein</fullName>
    </submittedName>
</protein>
<dbReference type="Gene3D" id="1.10.530.10">
    <property type="match status" value="1"/>
</dbReference>
<accession>A0A7J5UR54</accession>
<evidence type="ECO:0000259" key="4">
    <source>
        <dbReference type="Pfam" id="PF06737"/>
    </source>
</evidence>
<dbReference type="Proteomes" id="UP000451860">
    <property type="component" value="Unassembled WGS sequence"/>
</dbReference>
<dbReference type="OrthoDB" id="1404170at2"/>
<comment type="similarity">
    <text evidence="1">Belongs to the transglycosylase family. Rpf subfamily.</text>
</comment>
<dbReference type="AlphaFoldDB" id="A0A7J5UR54"/>
<sequence length="92" mass="9373">APAPAAAAPAAVGGGVWARLAQCESGGNPRAVSPNGLYHGLYQFSVQTWRAMGGSGLPSQASPAEQTQRAQALQARSGWGQWPACSAKLGLR</sequence>
<dbReference type="CDD" id="cd13925">
    <property type="entry name" value="RPF"/>
    <property type="match status" value="1"/>
</dbReference>
<evidence type="ECO:0000256" key="2">
    <source>
        <dbReference type="ARBA" id="ARBA00022801"/>
    </source>
</evidence>